<proteinExistence type="predicted"/>
<dbReference type="EMBL" id="CYKH01000699">
    <property type="protein sequence ID" value="CUG21047.1"/>
    <property type="molecule type" value="Genomic_DNA"/>
</dbReference>
<accession>A0A0S4IYG9</accession>
<protein>
    <submittedName>
        <fullName evidence="2">Uncharacterized protein</fullName>
    </submittedName>
</protein>
<feature type="compositionally biased region" description="Polar residues" evidence="1">
    <location>
        <begin position="102"/>
        <end position="115"/>
    </location>
</feature>
<reference evidence="3" key="1">
    <citation type="submission" date="2015-09" db="EMBL/GenBank/DDBJ databases">
        <authorList>
            <consortium name="Pathogen Informatics"/>
        </authorList>
    </citation>
    <scope>NUCLEOTIDE SEQUENCE [LARGE SCALE GENOMIC DNA]</scope>
    <source>
        <strain evidence="3">Lake Konstanz</strain>
    </source>
</reference>
<evidence type="ECO:0000313" key="2">
    <source>
        <dbReference type="EMBL" id="CUG21047.1"/>
    </source>
</evidence>
<gene>
    <name evidence="2" type="ORF">BSAL_75850</name>
</gene>
<feature type="compositionally biased region" description="Low complexity" evidence="1">
    <location>
        <begin position="1221"/>
        <end position="1234"/>
    </location>
</feature>
<dbReference type="VEuPathDB" id="TriTrypDB:BSAL_75850"/>
<name>A0A0S4IYG9_BODSA</name>
<feature type="region of interest" description="Disordered" evidence="1">
    <location>
        <begin position="1218"/>
        <end position="1241"/>
    </location>
</feature>
<feature type="compositionally biased region" description="Polar residues" evidence="1">
    <location>
        <begin position="1041"/>
        <end position="1050"/>
    </location>
</feature>
<feature type="region of interest" description="Disordered" evidence="1">
    <location>
        <begin position="482"/>
        <end position="511"/>
    </location>
</feature>
<feature type="region of interest" description="Disordered" evidence="1">
    <location>
        <begin position="870"/>
        <end position="921"/>
    </location>
</feature>
<evidence type="ECO:0000313" key="3">
    <source>
        <dbReference type="Proteomes" id="UP000051952"/>
    </source>
</evidence>
<keyword evidence="3" id="KW-1185">Reference proteome</keyword>
<evidence type="ECO:0000256" key="1">
    <source>
        <dbReference type="SAM" id="MobiDB-lite"/>
    </source>
</evidence>
<feature type="region of interest" description="Disordered" evidence="1">
    <location>
        <begin position="82"/>
        <end position="136"/>
    </location>
</feature>
<feature type="region of interest" description="Disordered" evidence="1">
    <location>
        <begin position="778"/>
        <end position="838"/>
    </location>
</feature>
<dbReference type="AlphaFoldDB" id="A0A0S4IYG9"/>
<feature type="compositionally biased region" description="Basic and acidic residues" evidence="1">
    <location>
        <begin position="811"/>
        <end position="821"/>
    </location>
</feature>
<feature type="compositionally biased region" description="Polar residues" evidence="1">
    <location>
        <begin position="487"/>
        <end position="498"/>
    </location>
</feature>
<feature type="region of interest" description="Disordered" evidence="1">
    <location>
        <begin position="1031"/>
        <end position="1050"/>
    </location>
</feature>
<feature type="region of interest" description="Disordered" evidence="1">
    <location>
        <begin position="342"/>
        <end position="378"/>
    </location>
</feature>
<dbReference type="Proteomes" id="UP000051952">
    <property type="component" value="Unassembled WGS sequence"/>
</dbReference>
<sequence length="1266" mass="139860">MLRSSINELNVDGCNIPFFNMLAQHGPKHYLSGFPLQIPISIFFESGIPRAWYGNAADGTIAKKEARHFNADDIWHAFVRQTTNSSSPQRSRKGNNNNNNNSVAQAGSPRATTQQQHHRDGGEGNNKGTSSSPTLSSSEDDIIAVLISVPPPSYESDQSVPTVTHHLTRAMLRQLLFHRDGEGAGSGSGGPGFEMLRVHRRFLLQQFHYPQGWYNSVIRVTWAPKLAVVEALRSTCSLRDTWKQPDARGGTFENPNEAVRTSMPDSVHQAVKETCQYIAMHLGDVTGGANVAGMLLYFKINANRELLLLYPGSVRVHLQSSPPRVVATRTSPPLMSLAVESGGGVAGGNVSSSSTPPPCDTLPSPLSPGHRLPSLSPGRMASISKMSMVSLDRSSSIYQNNPRTEKSAEKKPPFLNVWHEVSSGAELKRKTELDVALSPKNHRSEAFRKKSISEKKLASLQTSPQQRLSPIAARRLFEKRQDEVVKSNEQQPRYYQNDHQPDRHNDQFHSPPQLISAQQYPSQLLRSTEKHKSPLDPISGTRPIATTEELYVAAARNLGIPIPRGLQRKFGAAPASTTGLLSMAMNYSPAKLLLQRHPGHDEKVQPPPPRPTVNERLQQSPYFGHQKYGNVPTVNNNNTKVRLSSDAYDTDNELRRDYLHSSVAEPNPLDYPALPEARRWEVQQHQNQQQQHHIVDEEVAPAPLMLVQRDEGYARQHPYQEAVLGSSPQQQTHVHPTYFRINEPTSPSLEFVLRNQQRYQKNSVLRAGVRLHPIAVASGATTNHNNGGRRHGGSPSRRVGQQRSPMPQHYTELERSTDRRQNASSSPSHAPPPFDDTSAMEQFMKHMSDEQVSGIHFPLPYMRTDENVVDGGVPPLTSANSSWRPAVDHHHQPPLQSKPSSKDKMKFQYPASSVSTRKSKVKSDKPFLFSPNATAYDSFAASLRSLESALHSPLASTMERRQALEALEDLLYCIRGALPKSQPTKHRHNSAAESSNLDFGFDPSVLPPELVTQAFSPLGAEVKHPVSLQHRTNDNHRDTVTDSIASSSQNPVPISAHTEYVIPSLATDAAAAPTFVVTLAPPPQQSDLLKAVHLCEQNIKQYKRRGKMNFQRHSTEAGVSSPTAISSKQATTSPNLEYLFDFYEETRLLQHPTTSPKNIRSDSIVQEAPAAQLAVLEVVSSVDPQVLSASQEIDTSVVVPQNNPLPALSNAVMVQYSDNASRSTSSPKRSTSSPVQSNHHLTPPQEVLHELLATLPRTPPCTLLDL</sequence>
<organism evidence="2 3">
    <name type="scientific">Bodo saltans</name>
    <name type="common">Flagellated protozoan</name>
    <dbReference type="NCBI Taxonomy" id="75058"/>
    <lineage>
        <taxon>Eukaryota</taxon>
        <taxon>Discoba</taxon>
        <taxon>Euglenozoa</taxon>
        <taxon>Kinetoplastea</taxon>
        <taxon>Metakinetoplastina</taxon>
        <taxon>Eubodonida</taxon>
        <taxon>Bodonidae</taxon>
        <taxon>Bodo</taxon>
    </lineage>
</organism>
<feature type="compositionally biased region" description="Basic and acidic residues" evidence="1">
    <location>
        <begin position="1031"/>
        <end position="1040"/>
    </location>
</feature>